<sequence length="688" mass="77019">MSKRKSEDATNVNTPAKKARATKETYTAQQKAAISQFVSFTQMDRTAAVRLLKSHGWDAQNAVNAQGRYTAWEEHMVSGALGAHSWQVFGNSDADARSPNAPVMFGASEDRARQLAGRQRKKRITSTGSNASYRSASSSSQLSQLSHCEASSIFEQNIQRPTTIPEHYAYASHINKHSAEKSHSLAQYAVASAVEEALSHMMAKSQHPRIQQQRIQAERLSEVLYNDTAVDDVLLSSSSYSVLPSKEKQYGILGWGAKFLHQSRRATEPAPLSCADDDEPPEAPAPKIKNRAMSIDFTTMQTGLSLRGGAEQHDPFYDIWSKASYHIFWTLEFNTGGMYRAFVDSLSPMGLDIFRTLFSRIPDEGVIRARRSFYRDLDSKGQRDFRNAVQQRMLTLVGTTLAPGTTQSNAELEHIRHSSVAGGPYPVVTLERLTFALFEPYPGEPYNGPVQATDGYYSGAGGSSNASSATKATLNKLFDKYRENAAAEPDLVGVDGTMSYLQQLEVDLEGMDSLAALEIIQAPTMGEITRDGFVNGWLERDCDTIDKQKTYIKNLKSQLPTDKPVFTRVYKYTFFLAKTGQQKAVPLEAAIAYWDLLFDSPLSAVKWSTPDTPWLDWWKEFLEASWKKSVNKDMWNETLKFAQLTLQDEAISFWNEESSWPSVIDDFVEWVKNEKRGGAEQKAEEMEY</sequence>
<comment type="caution">
    <text evidence="1">The sequence shown here is derived from an EMBL/GenBank/DDBJ whole genome shotgun (WGS) entry which is preliminary data.</text>
</comment>
<proteinExistence type="predicted"/>
<reference evidence="1" key="1">
    <citation type="submission" date="2022-11" db="EMBL/GenBank/DDBJ databases">
        <title>Genome Sequence of Boeremia exigua.</title>
        <authorList>
            <person name="Buettner E."/>
        </authorList>
    </citation>
    <scope>NUCLEOTIDE SEQUENCE</scope>
    <source>
        <strain evidence="1">CU02</strain>
    </source>
</reference>
<evidence type="ECO:0000313" key="1">
    <source>
        <dbReference type="EMBL" id="KAJ8107306.1"/>
    </source>
</evidence>
<keyword evidence="2" id="KW-1185">Reference proteome</keyword>
<name>A0ACC2HWG2_9PLEO</name>
<organism evidence="1 2">
    <name type="scientific">Boeremia exigua</name>
    <dbReference type="NCBI Taxonomy" id="749465"/>
    <lineage>
        <taxon>Eukaryota</taxon>
        <taxon>Fungi</taxon>
        <taxon>Dikarya</taxon>
        <taxon>Ascomycota</taxon>
        <taxon>Pezizomycotina</taxon>
        <taxon>Dothideomycetes</taxon>
        <taxon>Pleosporomycetidae</taxon>
        <taxon>Pleosporales</taxon>
        <taxon>Pleosporineae</taxon>
        <taxon>Didymellaceae</taxon>
        <taxon>Boeremia</taxon>
    </lineage>
</organism>
<accession>A0ACC2HWG2</accession>
<evidence type="ECO:0000313" key="2">
    <source>
        <dbReference type="Proteomes" id="UP001153331"/>
    </source>
</evidence>
<dbReference type="Proteomes" id="UP001153331">
    <property type="component" value="Unassembled WGS sequence"/>
</dbReference>
<protein>
    <submittedName>
        <fullName evidence="1">Uncharacterized protein</fullName>
    </submittedName>
</protein>
<gene>
    <name evidence="1" type="ORF">OPT61_g8956</name>
</gene>
<dbReference type="EMBL" id="JAPHNI010000958">
    <property type="protein sequence ID" value="KAJ8107306.1"/>
    <property type="molecule type" value="Genomic_DNA"/>
</dbReference>